<dbReference type="InterPro" id="IPR006978">
    <property type="entry name" value="Nre_N"/>
</dbReference>
<dbReference type="Pfam" id="PF04894">
    <property type="entry name" value="Nre_N"/>
    <property type="match status" value="1"/>
</dbReference>
<dbReference type="Proteomes" id="UP000009079">
    <property type="component" value="Chromosome"/>
</dbReference>
<dbReference type="Pfam" id="PF04895">
    <property type="entry name" value="Nre_C"/>
    <property type="match status" value="1"/>
</dbReference>
<evidence type="ECO:0000259" key="3">
    <source>
        <dbReference type="Pfam" id="PF04895"/>
    </source>
</evidence>
<dbReference type="PANTHER" id="PTHR38136:SF2">
    <property type="entry name" value="DNA REPAIR PROTEIN"/>
    <property type="match status" value="1"/>
</dbReference>
<protein>
    <recommendedName>
        <fullName evidence="1">DNA repair protein</fullName>
    </recommendedName>
</protein>
<dbReference type="eggNOG" id="arCOG04269">
    <property type="taxonomic scope" value="Archaea"/>
</dbReference>
<organism evidence="4 5">
    <name type="scientific">Thermococcus sibiricus (strain DSM 12597 / MM 739)</name>
    <dbReference type="NCBI Taxonomy" id="604354"/>
    <lineage>
        <taxon>Archaea</taxon>
        <taxon>Methanobacteriati</taxon>
        <taxon>Methanobacteriota</taxon>
        <taxon>Thermococci</taxon>
        <taxon>Thermococcales</taxon>
        <taxon>Thermococcaceae</taxon>
        <taxon>Thermococcus</taxon>
    </lineage>
</organism>
<name>C6A1H0_THESM</name>
<evidence type="ECO:0000256" key="1">
    <source>
        <dbReference type="HAMAP-Rule" id="MF_02096"/>
    </source>
</evidence>
<evidence type="ECO:0000259" key="2">
    <source>
        <dbReference type="Pfam" id="PF04894"/>
    </source>
</evidence>
<keyword evidence="1" id="KW-0227">DNA damage</keyword>
<gene>
    <name evidence="4" type="ordered locus">TSIB_0399</name>
</gene>
<proteinExistence type="inferred from homology"/>
<keyword evidence="1" id="KW-0234">DNA repair</keyword>
<dbReference type="GO" id="GO:0006281">
    <property type="term" value="P:DNA repair"/>
    <property type="evidence" value="ECO:0007669"/>
    <property type="project" value="UniProtKB-UniRule"/>
</dbReference>
<sequence length="434" mass="50539">MGGYLNLSQTATLRIDINTPPRYLKLMELFNSKLCAICKGRKLLCGRPTCPILERFRVAKTIEERINRRDIFGSSPPSIFVGEYGYPKVRIGPLVPPIEGNTSHLDSPLKWENKRIKDILYYRSLLVMGEMKADVNVRKSERILSEVQELAMSVRPVDSEILLKKRPILKVLPSEFAPPVGPKAELLDFELTENPKIPKRTDYIVNDELKAETAIMRLYNWSFDEYYIIRLLSAGLLGINRKLVPTRWSITAVQDTIGKRLRKEILHYEPINEFELYFHEFLGNRYAVILMPETYAFELLEVWLKGSLFGSDEPKVIHDYEDFRGIKGYAEETTGAYYAARLSVLESLRQRRRQARIIVFREVTPKYYAPVGVWQIRVGVKKAMGNPVGRFNTLQEALNELKKLLELKLEKYLEKSWILQLRKQRTLDYYLKLR</sequence>
<comment type="similarity">
    <text evidence="1">Belongs to the Nre family.</text>
</comment>
<dbReference type="HAMAP" id="MF_02096">
    <property type="entry name" value="Nre"/>
    <property type="match status" value="1"/>
</dbReference>
<dbReference type="EMBL" id="CP001463">
    <property type="protein sequence ID" value="ACS89465.1"/>
    <property type="molecule type" value="Genomic_DNA"/>
</dbReference>
<dbReference type="KEGG" id="tsi:TSIB_0399"/>
<dbReference type="HOGENOM" id="CLU_039703_0_0_2"/>
<dbReference type="AlphaFoldDB" id="C6A1H0"/>
<feature type="domain" description="Archaeal Nre N-terminal" evidence="2">
    <location>
        <begin position="44"/>
        <end position="309"/>
    </location>
</feature>
<keyword evidence="5" id="KW-1185">Reference proteome</keyword>
<evidence type="ECO:0000313" key="4">
    <source>
        <dbReference type="EMBL" id="ACS89465.1"/>
    </source>
</evidence>
<feature type="domain" description="Archaeal Nre C-terminal" evidence="3">
    <location>
        <begin position="321"/>
        <end position="430"/>
    </location>
</feature>
<evidence type="ECO:0000313" key="5">
    <source>
        <dbReference type="Proteomes" id="UP000009079"/>
    </source>
</evidence>
<dbReference type="InterPro" id="IPR006979">
    <property type="entry name" value="Nre_C"/>
</dbReference>
<comment type="caution">
    <text evidence="1">Lacks conserved residue(s) required for the propagation of feature annotation.</text>
</comment>
<dbReference type="InterPro" id="IPR033167">
    <property type="entry name" value="Nre"/>
</dbReference>
<reference evidence="4 5" key="1">
    <citation type="journal article" date="2009" name="Appl. Environ. Microbiol.">
        <title>Metabolic versatility and indigenous origin of the archaeon Thermococcus sibiricus, isolated from a siberian oil reservoir, as revealed by genome analysis.</title>
        <authorList>
            <person name="Mardanov A.V."/>
            <person name="Ravin N.V."/>
            <person name="Svetlitchnyi V.A."/>
            <person name="Beletsky A.V."/>
            <person name="Miroshnichenko M.L."/>
            <person name="Bonch-Osmolovskaya E.A."/>
            <person name="Skryabin K.G."/>
        </authorList>
    </citation>
    <scope>NUCLEOTIDE SEQUENCE [LARGE SCALE GENOMIC DNA]</scope>
    <source>
        <strain evidence="5">DSM 12597 / MM 739</strain>
    </source>
</reference>
<accession>C6A1H0</accession>
<comment type="function">
    <text evidence="1">Involved in DNA damage repair.</text>
</comment>
<dbReference type="PANTHER" id="PTHR38136">
    <property type="entry name" value="DNA REPAIR PROTEIN"/>
    <property type="match status" value="1"/>
</dbReference>
<dbReference type="STRING" id="604354.TSIB_0399"/>